<feature type="compositionally biased region" description="Basic and acidic residues" evidence="1">
    <location>
        <begin position="246"/>
        <end position="256"/>
    </location>
</feature>
<protein>
    <submittedName>
        <fullName evidence="2">Uncharacterized protein</fullName>
    </submittedName>
</protein>
<dbReference type="OrthoDB" id="3797649at2759"/>
<feature type="compositionally biased region" description="Basic and acidic residues" evidence="1">
    <location>
        <begin position="68"/>
        <end position="88"/>
    </location>
</feature>
<feature type="compositionally biased region" description="Acidic residues" evidence="1">
    <location>
        <begin position="320"/>
        <end position="332"/>
    </location>
</feature>
<name>A0A6G1JI33_9PLEO</name>
<keyword evidence="3" id="KW-1185">Reference proteome</keyword>
<proteinExistence type="predicted"/>
<dbReference type="EMBL" id="MU005571">
    <property type="protein sequence ID" value="KAF2689901.1"/>
    <property type="molecule type" value="Genomic_DNA"/>
</dbReference>
<feature type="compositionally biased region" description="Basic and acidic residues" evidence="1">
    <location>
        <begin position="218"/>
        <end position="238"/>
    </location>
</feature>
<feature type="compositionally biased region" description="Basic and acidic residues" evidence="1">
    <location>
        <begin position="142"/>
        <end position="163"/>
    </location>
</feature>
<feature type="compositionally biased region" description="Basic and acidic residues" evidence="1">
    <location>
        <begin position="333"/>
        <end position="353"/>
    </location>
</feature>
<feature type="compositionally biased region" description="Low complexity" evidence="1">
    <location>
        <begin position="8"/>
        <end position="20"/>
    </location>
</feature>
<feature type="compositionally biased region" description="Basic and acidic residues" evidence="1">
    <location>
        <begin position="266"/>
        <end position="290"/>
    </location>
</feature>
<evidence type="ECO:0000313" key="2">
    <source>
        <dbReference type="EMBL" id="KAF2689901.1"/>
    </source>
</evidence>
<accession>A0A6G1JI33</accession>
<dbReference type="AlphaFoldDB" id="A0A6G1JI33"/>
<feature type="compositionally biased region" description="Polar residues" evidence="1">
    <location>
        <begin position="354"/>
        <end position="363"/>
    </location>
</feature>
<feature type="region of interest" description="Disordered" evidence="1">
    <location>
        <begin position="1"/>
        <end position="20"/>
    </location>
</feature>
<organism evidence="2 3">
    <name type="scientific">Lentithecium fluviatile CBS 122367</name>
    <dbReference type="NCBI Taxonomy" id="1168545"/>
    <lineage>
        <taxon>Eukaryota</taxon>
        <taxon>Fungi</taxon>
        <taxon>Dikarya</taxon>
        <taxon>Ascomycota</taxon>
        <taxon>Pezizomycotina</taxon>
        <taxon>Dothideomycetes</taxon>
        <taxon>Pleosporomycetidae</taxon>
        <taxon>Pleosporales</taxon>
        <taxon>Massarineae</taxon>
        <taxon>Lentitheciaceae</taxon>
        <taxon>Lentithecium</taxon>
    </lineage>
</organism>
<reference evidence="2" key="1">
    <citation type="journal article" date="2020" name="Stud. Mycol.">
        <title>101 Dothideomycetes genomes: a test case for predicting lifestyles and emergence of pathogens.</title>
        <authorList>
            <person name="Haridas S."/>
            <person name="Albert R."/>
            <person name="Binder M."/>
            <person name="Bloem J."/>
            <person name="Labutti K."/>
            <person name="Salamov A."/>
            <person name="Andreopoulos B."/>
            <person name="Baker S."/>
            <person name="Barry K."/>
            <person name="Bills G."/>
            <person name="Bluhm B."/>
            <person name="Cannon C."/>
            <person name="Castanera R."/>
            <person name="Culley D."/>
            <person name="Daum C."/>
            <person name="Ezra D."/>
            <person name="Gonzalez J."/>
            <person name="Henrissat B."/>
            <person name="Kuo A."/>
            <person name="Liang C."/>
            <person name="Lipzen A."/>
            <person name="Lutzoni F."/>
            <person name="Magnuson J."/>
            <person name="Mondo S."/>
            <person name="Nolan M."/>
            <person name="Ohm R."/>
            <person name="Pangilinan J."/>
            <person name="Park H.-J."/>
            <person name="Ramirez L."/>
            <person name="Alfaro M."/>
            <person name="Sun H."/>
            <person name="Tritt A."/>
            <person name="Yoshinaga Y."/>
            <person name="Zwiers L.-H."/>
            <person name="Turgeon B."/>
            <person name="Goodwin S."/>
            <person name="Spatafora J."/>
            <person name="Crous P."/>
            <person name="Grigoriev I."/>
        </authorList>
    </citation>
    <scope>NUCLEOTIDE SEQUENCE</scope>
    <source>
        <strain evidence="2">CBS 122367</strain>
    </source>
</reference>
<sequence>MASYFDLKPPSSKATAAPTAQLVDVPDSEAFGKMSLLSPQVTRILEELELDDKSSDEEEASLSGDSAPSDKDAKSDHKSWRDKPEQHSFRKAQTSPVPQTSRTVHIAAPSHRPGLGSAQKHPHLARFHSLRSMLFQSNLEANMHKAKESEMESQWKEDYEKRQGLSRPKTPDSPPKEGFAHKIGNKIRRMTSKEVPTMNSISENADNQSTASFDDEDERRRLAEDSEDIDHSDIEDLVRWVSQRDPPSDGERRKPEVSTAEFEQEDSGHESLGHSDVEDLVRWVSRRNEPQPKAPAVEPKHTKQDEVARSEFTDASTQSDSEDESMNDDDVDDLVRWASRREGPNAERIRETKAVSNDDTSSSARDKHEDETSGEPNVRTRKRGSSLKMEVPQARESNAELTFDDVDELVQWVSKKNTGQK</sequence>
<feature type="region of interest" description="Disordered" evidence="1">
    <location>
        <begin position="48"/>
        <end position="124"/>
    </location>
</feature>
<feature type="compositionally biased region" description="Polar residues" evidence="1">
    <location>
        <begin position="197"/>
        <end position="212"/>
    </location>
</feature>
<feature type="region of interest" description="Disordered" evidence="1">
    <location>
        <begin position="141"/>
        <end position="399"/>
    </location>
</feature>
<evidence type="ECO:0000313" key="3">
    <source>
        <dbReference type="Proteomes" id="UP000799291"/>
    </source>
</evidence>
<feature type="compositionally biased region" description="Basic and acidic residues" evidence="1">
    <location>
        <begin position="298"/>
        <end position="312"/>
    </location>
</feature>
<gene>
    <name evidence="2" type="ORF">K458DRAFT_412765</name>
</gene>
<evidence type="ECO:0000256" key="1">
    <source>
        <dbReference type="SAM" id="MobiDB-lite"/>
    </source>
</evidence>
<feature type="compositionally biased region" description="Acidic residues" evidence="1">
    <location>
        <begin position="48"/>
        <end position="60"/>
    </location>
</feature>
<feature type="compositionally biased region" description="Polar residues" evidence="1">
    <location>
        <begin position="91"/>
        <end position="103"/>
    </location>
</feature>
<dbReference type="Proteomes" id="UP000799291">
    <property type="component" value="Unassembled WGS sequence"/>
</dbReference>